<evidence type="ECO:0000313" key="1">
    <source>
        <dbReference type="EMBL" id="TDC21787.1"/>
    </source>
</evidence>
<dbReference type="SUPFAM" id="SSF53254">
    <property type="entry name" value="Phosphoglycerate mutase-like"/>
    <property type="match status" value="1"/>
</dbReference>
<dbReference type="EMBL" id="SMKA01000208">
    <property type="protein sequence ID" value="TDC21787.1"/>
    <property type="molecule type" value="Genomic_DNA"/>
</dbReference>
<comment type="caution">
    <text evidence="1">The sequence shown here is derived from an EMBL/GenBank/DDBJ whole genome shotgun (WGS) entry which is preliminary data.</text>
</comment>
<dbReference type="AlphaFoldDB" id="A0A4R4PIG7"/>
<reference evidence="1 2" key="1">
    <citation type="submission" date="2019-03" db="EMBL/GenBank/DDBJ databases">
        <title>Draft genome sequences of novel Actinobacteria.</title>
        <authorList>
            <person name="Sahin N."/>
            <person name="Ay H."/>
            <person name="Saygin H."/>
        </authorList>
    </citation>
    <scope>NUCLEOTIDE SEQUENCE [LARGE SCALE GENOMIC DNA]</scope>
    <source>
        <strain evidence="1 2">JCM 30547</strain>
    </source>
</reference>
<evidence type="ECO:0000313" key="2">
    <source>
        <dbReference type="Proteomes" id="UP000295075"/>
    </source>
</evidence>
<dbReference type="RefSeq" id="WP_132413377.1">
    <property type="nucleotide sequence ID" value="NZ_SMKA01000208.1"/>
</dbReference>
<proteinExistence type="predicted"/>
<keyword evidence="2" id="KW-1185">Reference proteome</keyword>
<dbReference type="OrthoDB" id="7502553at2"/>
<dbReference type="InterPro" id="IPR013078">
    <property type="entry name" value="His_Pase_superF_clade-1"/>
</dbReference>
<sequence length="183" mass="19563">MSSLTLVAHALTPALRGLVLGGAPAPDPASVDAARELKLEADATYSGPEPAAVSTAEALGLTPVVEPALRDRDYGDWSGRDLEDLLAADPTRVAAWLDRPHTATPNGETENDVITRVADWLGDLVERHEERSTLVAVVHPAIVRAVVLYILDAPAESLRHVDVRPLATVNLSHHTGNWSLAFH</sequence>
<dbReference type="Gene3D" id="3.40.50.1240">
    <property type="entry name" value="Phosphoglycerate mutase-like"/>
    <property type="match status" value="1"/>
</dbReference>
<name>A0A4R4PIG7_9ACTN</name>
<accession>A0A4R4PIG7</accession>
<gene>
    <name evidence="1" type="ORF">E1261_32485</name>
</gene>
<organism evidence="1 2">
    <name type="scientific">Kribbella albertanoniae</name>
    <dbReference type="NCBI Taxonomy" id="1266829"/>
    <lineage>
        <taxon>Bacteria</taxon>
        <taxon>Bacillati</taxon>
        <taxon>Actinomycetota</taxon>
        <taxon>Actinomycetes</taxon>
        <taxon>Propionibacteriales</taxon>
        <taxon>Kribbellaceae</taxon>
        <taxon>Kribbella</taxon>
    </lineage>
</organism>
<dbReference type="Proteomes" id="UP000295075">
    <property type="component" value="Unassembled WGS sequence"/>
</dbReference>
<dbReference type="InterPro" id="IPR029033">
    <property type="entry name" value="His_PPase_superfam"/>
</dbReference>
<protein>
    <submittedName>
        <fullName evidence="1">Histidine phosphatase family protein</fullName>
    </submittedName>
</protein>
<dbReference type="Pfam" id="PF00300">
    <property type="entry name" value="His_Phos_1"/>
    <property type="match status" value="1"/>
</dbReference>